<evidence type="ECO:0000256" key="3">
    <source>
        <dbReference type="SAM" id="SignalP"/>
    </source>
</evidence>
<protein>
    <submittedName>
        <fullName evidence="5">OmpA family protein</fullName>
    </submittedName>
</protein>
<evidence type="ECO:0000259" key="4">
    <source>
        <dbReference type="PROSITE" id="PS51123"/>
    </source>
</evidence>
<keyword evidence="2" id="KW-0175">Coiled coil</keyword>
<feature type="chain" id="PRO_5045676675" evidence="3">
    <location>
        <begin position="20"/>
        <end position="263"/>
    </location>
</feature>
<organism evidence="5 6">
    <name type="scientific">Rurimicrobium arvi</name>
    <dbReference type="NCBI Taxonomy" id="2049916"/>
    <lineage>
        <taxon>Bacteria</taxon>
        <taxon>Pseudomonadati</taxon>
        <taxon>Bacteroidota</taxon>
        <taxon>Chitinophagia</taxon>
        <taxon>Chitinophagales</taxon>
        <taxon>Chitinophagaceae</taxon>
        <taxon>Rurimicrobium</taxon>
    </lineage>
</organism>
<sequence>MKAKLITPIGVALSLLTLASCVSTKKYKAMKAEAGRLRADSAAFSNRILSLDGSLSKSQMDQELTNSKLQKTNAELNSSNEQIAAQQARLAELQDRIERQRAATVALRKTIADALVNFNAEQLTVTTKNGKVYVSMSEKLLFPSGSAEVNPEGKDALSQLAKALNQNTDINIDVEGHTDTVPITKRFPDNWALSVARSTEITRILVKDYGVNPTRIIASGRSQYLPVADNSTPDGRARNRRTEIILEPKLDKIMELVEGASGN</sequence>
<dbReference type="Gene3D" id="3.30.1330.60">
    <property type="entry name" value="OmpA-like domain"/>
    <property type="match status" value="1"/>
</dbReference>
<dbReference type="PROSITE" id="PS51123">
    <property type="entry name" value="OMPA_2"/>
    <property type="match status" value="1"/>
</dbReference>
<keyword evidence="1" id="KW-0472">Membrane</keyword>
<comment type="caution">
    <text evidence="5">The sequence shown here is derived from an EMBL/GenBank/DDBJ whole genome shotgun (WGS) entry which is preliminary data.</text>
</comment>
<evidence type="ECO:0000313" key="5">
    <source>
        <dbReference type="EMBL" id="GAA4450130.1"/>
    </source>
</evidence>
<dbReference type="PANTHER" id="PTHR30329:SF21">
    <property type="entry name" value="LIPOPROTEIN YIAD-RELATED"/>
    <property type="match status" value="1"/>
</dbReference>
<feature type="coiled-coil region" evidence="2">
    <location>
        <begin position="66"/>
        <end position="110"/>
    </location>
</feature>
<dbReference type="InterPro" id="IPR050330">
    <property type="entry name" value="Bact_OuterMem_StrucFunc"/>
</dbReference>
<dbReference type="Pfam" id="PF00691">
    <property type="entry name" value="OmpA"/>
    <property type="match status" value="1"/>
</dbReference>
<gene>
    <name evidence="5" type="ORF">GCM10023092_05550</name>
</gene>
<evidence type="ECO:0000256" key="2">
    <source>
        <dbReference type="SAM" id="Coils"/>
    </source>
</evidence>
<evidence type="ECO:0000256" key="1">
    <source>
        <dbReference type="PROSITE-ProRule" id="PRU00473"/>
    </source>
</evidence>
<dbReference type="PANTHER" id="PTHR30329">
    <property type="entry name" value="STATOR ELEMENT OF FLAGELLAR MOTOR COMPLEX"/>
    <property type="match status" value="1"/>
</dbReference>
<accession>A0ABP8MII6</accession>
<feature type="domain" description="OmpA-like" evidence="4">
    <location>
        <begin position="129"/>
        <end position="250"/>
    </location>
</feature>
<dbReference type="RefSeq" id="WP_344822456.1">
    <property type="nucleotide sequence ID" value="NZ_BAABEZ010000002.1"/>
</dbReference>
<dbReference type="CDD" id="cd07185">
    <property type="entry name" value="OmpA_C-like"/>
    <property type="match status" value="1"/>
</dbReference>
<proteinExistence type="predicted"/>
<dbReference type="EMBL" id="BAABEZ010000002">
    <property type="protein sequence ID" value="GAA4450130.1"/>
    <property type="molecule type" value="Genomic_DNA"/>
</dbReference>
<dbReference type="PROSITE" id="PS51257">
    <property type="entry name" value="PROKAR_LIPOPROTEIN"/>
    <property type="match status" value="1"/>
</dbReference>
<dbReference type="InterPro" id="IPR006665">
    <property type="entry name" value="OmpA-like"/>
</dbReference>
<evidence type="ECO:0000313" key="6">
    <source>
        <dbReference type="Proteomes" id="UP001501410"/>
    </source>
</evidence>
<feature type="signal peptide" evidence="3">
    <location>
        <begin position="1"/>
        <end position="19"/>
    </location>
</feature>
<keyword evidence="3" id="KW-0732">Signal</keyword>
<reference evidence="6" key="1">
    <citation type="journal article" date="2019" name="Int. J. Syst. Evol. Microbiol.">
        <title>The Global Catalogue of Microorganisms (GCM) 10K type strain sequencing project: providing services to taxonomists for standard genome sequencing and annotation.</title>
        <authorList>
            <consortium name="The Broad Institute Genomics Platform"/>
            <consortium name="The Broad Institute Genome Sequencing Center for Infectious Disease"/>
            <person name="Wu L."/>
            <person name="Ma J."/>
        </authorList>
    </citation>
    <scope>NUCLEOTIDE SEQUENCE [LARGE SCALE GENOMIC DNA]</scope>
    <source>
        <strain evidence="6">JCM 31921</strain>
    </source>
</reference>
<dbReference type="InterPro" id="IPR036737">
    <property type="entry name" value="OmpA-like_sf"/>
</dbReference>
<dbReference type="Proteomes" id="UP001501410">
    <property type="component" value="Unassembled WGS sequence"/>
</dbReference>
<name>A0ABP8MII6_9BACT</name>
<dbReference type="SUPFAM" id="SSF103088">
    <property type="entry name" value="OmpA-like"/>
    <property type="match status" value="1"/>
</dbReference>
<keyword evidence="6" id="KW-1185">Reference proteome</keyword>